<evidence type="ECO:0000256" key="3">
    <source>
        <dbReference type="SAM" id="MobiDB-lite"/>
    </source>
</evidence>
<feature type="compositionally biased region" description="Basic and acidic residues" evidence="3">
    <location>
        <begin position="86"/>
        <end position="96"/>
    </location>
</feature>
<name>A0A5J5CRE0_9PERO</name>
<dbReference type="EMBL" id="VOFY01000020">
    <property type="protein sequence ID" value="KAA8582261.1"/>
    <property type="molecule type" value="Genomic_DNA"/>
</dbReference>
<evidence type="ECO:0000256" key="2">
    <source>
        <dbReference type="ARBA" id="ARBA00022794"/>
    </source>
</evidence>
<dbReference type="PANTHER" id="PTHR33724:SF1">
    <property type="entry name" value="INTRAFLAGELLAR TRANSPORT PROTEIN 43 HOMOLOG"/>
    <property type="match status" value="1"/>
</dbReference>
<evidence type="ECO:0000313" key="4">
    <source>
        <dbReference type="EMBL" id="KAA8582261.1"/>
    </source>
</evidence>
<gene>
    <name evidence="4" type="ORF">FQN60_009001</name>
</gene>
<dbReference type="Pfam" id="PF15305">
    <property type="entry name" value="IFT43"/>
    <property type="match status" value="1"/>
</dbReference>
<accession>A0A5J5CRE0</accession>
<comment type="similarity">
    <text evidence="1">Belongs to the IFT43 family.</text>
</comment>
<reference evidence="4 5" key="1">
    <citation type="submission" date="2019-08" db="EMBL/GenBank/DDBJ databases">
        <title>A chromosome-level genome assembly, high-density linkage maps, and genome scans reveal the genomic architecture of hybrid incompatibilities underlying speciation via character displacement in darters (Percidae: Etheostominae).</title>
        <authorList>
            <person name="Moran R.L."/>
            <person name="Catchen J.M."/>
            <person name="Fuller R.C."/>
        </authorList>
    </citation>
    <scope>NUCLEOTIDE SEQUENCE [LARGE SCALE GENOMIC DNA]</scope>
    <source>
        <strain evidence="4">EspeVRDwgs_2016</strain>
        <tissue evidence="4">Muscle</tissue>
    </source>
</reference>
<protein>
    <recommendedName>
        <fullName evidence="6">Intraflagellar transport protein 43 homolog</fullName>
    </recommendedName>
</protein>
<organism evidence="4 5">
    <name type="scientific">Etheostoma spectabile</name>
    <name type="common">orangethroat darter</name>
    <dbReference type="NCBI Taxonomy" id="54343"/>
    <lineage>
        <taxon>Eukaryota</taxon>
        <taxon>Metazoa</taxon>
        <taxon>Chordata</taxon>
        <taxon>Craniata</taxon>
        <taxon>Vertebrata</taxon>
        <taxon>Euteleostomi</taxon>
        <taxon>Actinopterygii</taxon>
        <taxon>Neopterygii</taxon>
        <taxon>Teleostei</taxon>
        <taxon>Neoteleostei</taxon>
        <taxon>Acanthomorphata</taxon>
        <taxon>Eupercaria</taxon>
        <taxon>Perciformes</taxon>
        <taxon>Percoidei</taxon>
        <taxon>Percidae</taxon>
        <taxon>Etheostomatinae</taxon>
        <taxon>Etheostoma</taxon>
    </lineage>
</organism>
<evidence type="ECO:0000256" key="1">
    <source>
        <dbReference type="ARBA" id="ARBA00007563"/>
    </source>
</evidence>
<dbReference type="AlphaFoldDB" id="A0A5J5CRE0"/>
<dbReference type="GO" id="GO:0030991">
    <property type="term" value="C:intraciliary transport particle A"/>
    <property type="evidence" value="ECO:0007669"/>
    <property type="project" value="InterPro"/>
</dbReference>
<dbReference type="GO" id="GO:0005929">
    <property type="term" value="C:cilium"/>
    <property type="evidence" value="ECO:0007669"/>
    <property type="project" value="TreeGrafter"/>
</dbReference>
<dbReference type="PANTHER" id="PTHR33724">
    <property type="entry name" value="INTRAFLAGELLAR TRANSPORT PROTEIN 43 HOMOLOG"/>
    <property type="match status" value="1"/>
</dbReference>
<evidence type="ECO:0008006" key="6">
    <source>
        <dbReference type="Google" id="ProtNLM"/>
    </source>
</evidence>
<proteinExistence type="inferred from homology"/>
<feature type="region of interest" description="Disordered" evidence="3">
    <location>
        <begin position="1"/>
        <end position="20"/>
    </location>
</feature>
<comment type="caution">
    <text evidence="4">The sequence shown here is derived from an EMBL/GenBank/DDBJ whole genome shotgun (WGS) entry which is preliminary data.</text>
</comment>
<evidence type="ECO:0000313" key="5">
    <source>
        <dbReference type="Proteomes" id="UP000327493"/>
    </source>
</evidence>
<sequence length="244" mass="27162">MQIEGQSYKTSRCTGSPASCCDPLDAATVQLLPRNIKLQSLDEELALQQTNHRLKNLGPPPKPARRQGGWAEESSGSGSAKSSRRPAAEDLEDRRLRPQTPQGSDDEGGKSTLTMPHSVSLLIGKEEPSSASPGTFILWKYSSDSRPRRSTGRRSHHANCSSTKVNRVMTYRDLDNDLKHYSAFQTLDGEIDLKLLTKVLAPEQEVKEDDVSWDWDHLFTEVSSELLMEWDQGESEEKAVLPVT</sequence>
<keyword evidence="2" id="KW-0970">Cilium biogenesis/degradation</keyword>
<keyword evidence="5" id="KW-1185">Reference proteome</keyword>
<feature type="compositionally biased region" description="Polar residues" evidence="3">
    <location>
        <begin position="1"/>
        <end position="17"/>
    </location>
</feature>
<feature type="region of interest" description="Disordered" evidence="3">
    <location>
        <begin position="51"/>
        <end position="114"/>
    </location>
</feature>
<dbReference type="InterPro" id="IPR029302">
    <property type="entry name" value="IFT43"/>
</dbReference>
<dbReference type="Proteomes" id="UP000327493">
    <property type="component" value="Chromosome 20"/>
</dbReference>
<dbReference type="GO" id="GO:0035721">
    <property type="term" value="P:intraciliary retrograde transport"/>
    <property type="evidence" value="ECO:0007669"/>
    <property type="project" value="TreeGrafter"/>
</dbReference>
<feature type="compositionally biased region" description="Low complexity" evidence="3">
    <location>
        <begin position="68"/>
        <end position="81"/>
    </location>
</feature>